<evidence type="ECO:0000313" key="11">
    <source>
        <dbReference type="Proteomes" id="UP000193920"/>
    </source>
</evidence>
<dbReference type="GO" id="GO:0000111">
    <property type="term" value="C:nucleotide-excision repair factor 2 complex"/>
    <property type="evidence" value="ECO:0007669"/>
    <property type="project" value="TreeGrafter"/>
</dbReference>
<organism evidence="10 11">
    <name type="scientific">Neocallimastix californiae</name>
    <dbReference type="NCBI Taxonomy" id="1754190"/>
    <lineage>
        <taxon>Eukaryota</taxon>
        <taxon>Fungi</taxon>
        <taxon>Fungi incertae sedis</taxon>
        <taxon>Chytridiomycota</taxon>
        <taxon>Chytridiomycota incertae sedis</taxon>
        <taxon>Neocallimastigomycetes</taxon>
        <taxon>Neocallimastigales</taxon>
        <taxon>Neocallimastigaceae</taxon>
        <taxon>Neocallimastix</taxon>
    </lineage>
</organism>
<dbReference type="GO" id="GO:0003684">
    <property type="term" value="F:damaged DNA binding"/>
    <property type="evidence" value="ECO:0007669"/>
    <property type="project" value="InterPro"/>
</dbReference>
<dbReference type="Pfam" id="PF03835">
    <property type="entry name" value="Rad4"/>
    <property type="match status" value="1"/>
</dbReference>
<dbReference type="Pfam" id="PF10403">
    <property type="entry name" value="BHD_1"/>
    <property type="match status" value="1"/>
</dbReference>
<dbReference type="GO" id="GO:0006298">
    <property type="term" value="P:mismatch repair"/>
    <property type="evidence" value="ECO:0007669"/>
    <property type="project" value="TreeGrafter"/>
</dbReference>
<comment type="subcellular location">
    <subcellularLocation>
        <location evidence="1">Nucleus</location>
    </subcellularLocation>
</comment>
<dbReference type="InterPro" id="IPR018327">
    <property type="entry name" value="BHD_2"/>
</dbReference>
<dbReference type="SMART" id="SM01030">
    <property type="entry name" value="BHD_1"/>
    <property type="match status" value="1"/>
</dbReference>
<evidence type="ECO:0000256" key="5">
    <source>
        <dbReference type="ARBA" id="ARBA00023242"/>
    </source>
</evidence>
<name>A0A1Y2B2G2_9FUNG</name>
<evidence type="ECO:0000259" key="8">
    <source>
        <dbReference type="SMART" id="SM01031"/>
    </source>
</evidence>
<reference evidence="10 11" key="1">
    <citation type="submission" date="2016-08" db="EMBL/GenBank/DDBJ databases">
        <title>A Parts List for Fungal Cellulosomes Revealed by Comparative Genomics.</title>
        <authorList>
            <consortium name="DOE Joint Genome Institute"/>
            <person name="Haitjema C.H."/>
            <person name="Gilmore S.P."/>
            <person name="Henske J.K."/>
            <person name="Solomon K.V."/>
            <person name="De Groot R."/>
            <person name="Kuo A."/>
            <person name="Mondo S.J."/>
            <person name="Salamov A.A."/>
            <person name="Labutti K."/>
            <person name="Zhao Z."/>
            <person name="Chiniquy J."/>
            <person name="Barry K."/>
            <person name="Brewer H.M."/>
            <person name="Purvine S.O."/>
            <person name="Wright A.T."/>
            <person name="Boxma B."/>
            <person name="Van Alen T."/>
            <person name="Hackstein J.H."/>
            <person name="Baker S.E."/>
            <person name="Grigoriev I.V."/>
            <person name="O'Malley M.A."/>
        </authorList>
    </citation>
    <scope>NUCLEOTIDE SEQUENCE [LARGE SCALE GENOMIC DNA]</scope>
    <source>
        <strain evidence="10 11">G1</strain>
    </source>
</reference>
<dbReference type="SMART" id="SM01031">
    <property type="entry name" value="BHD_2"/>
    <property type="match status" value="1"/>
</dbReference>
<comment type="caution">
    <text evidence="10">The sequence shown here is derived from an EMBL/GenBank/DDBJ whole genome shotgun (WGS) entry which is preliminary data.</text>
</comment>
<evidence type="ECO:0000256" key="4">
    <source>
        <dbReference type="ARBA" id="ARBA00023204"/>
    </source>
</evidence>
<dbReference type="Gene3D" id="3.90.260.10">
    <property type="entry name" value="Transglutaminase-like"/>
    <property type="match status" value="1"/>
</dbReference>
<dbReference type="InterPro" id="IPR018326">
    <property type="entry name" value="Rad4_beta-hairpin_dom1"/>
</dbReference>
<feature type="compositionally biased region" description="Basic residues" evidence="6">
    <location>
        <begin position="37"/>
        <end position="48"/>
    </location>
</feature>
<gene>
    <name evidence="10" type="ORF">LY90DRAFT_460764</name>
</gene>
<dbReference type="Proteomes" id="UP000193920">
    <property type="component" value="Unassembled WGS sequence"/>
</dbReference>
<evidence type="ECO:0000256" key="1">
    <source>
        <dbReference type="ARBA" id="ARBA00004123"/>
    </source>
</evidence>
<dbReference type="GO" id="GO:0006289">
    <property type="term" value="P:nucleotide-excision repair"/>
    <property type="evidence" value="ECO:0007669"/>
    <property type="project" value="InterPro"/>
</dbReference>
<dbReference type="InterPro" id="IPR036985">
    <property type="entry name" value="Transglutaminase-like_sf"/>
</dbReference>
<dbReference type="EMBL" id="MCOG01000182">
    <property type="protein sequence ID" value="ORY29028.1"/>
    <property type="molecule type" value="Genomic_DNA"/>
</dbReference>
<dbReference type="InterPro" id="IPR038765">
    <property type="entry name" value="Papain-like_cys_pep_sf"/>
</dbReference>
<dbReference type="InterPro" id="IPR004583">
    <property type="entry name" value="DNA_repair_Rad4"/>
</dbReference>
<dbReference type="Gene3D" id="3.30.70.2460">
    <property type="entry name" value="Rad4, beta-hairpin domain BHD3"/>
    <property type="match status" value="1"/>
</dbReference>
<feature type="compositionally biased region" description="Acidic residues" evidence="6">
    <location>
        <begin position="89"/>
        <end position="100"/>
    </location>
</feature>
<evidence type="ECO:0000259" key="7">
    <source>
        <dbReference type="SMART" id="SM01030"/>
    </source>
</evidence>
<dbReference type="FunFam" id="3.30.70.2460:FF:000001">
    <property type="entry name" value="DNA repair protein Rad4 family"/>
    <property type="match status" value="1"/>
</dbReference>
<dbReference type="GO" id="GO:0005737">
    <property type="term" value="C:cytoplasm"/>
    <property type="evidence" value="ECO:0007669"/>
    <property type="project" value="TreeGrafter"/>
</dbReference>
<dbReference type="OrthoDB" id="300780at2759"/>
<feature type="compositionally biased region" description="Basic residues" evidence="6">
    <location>
        <begin position="63"/>
        <end position="73"/>
    </location>
</feature>
<evidence type="ECO:0000256" key="3">
    <source>
        <dbReference type="ARBA" id="ARBA00022763"/>
    </source>
</evidence>
<dbReference type="SUPFAM" id="SSF54001">
    <property type="entry name" value="Cysteine proteinases"/>
    <property type="match status" value="1"/>
</dbReference>
<keyword evidence="4" id="KW-0234">DNA repair</keyword>
<keyword evidence="3" id="KW-0227">DNA damage</keyword>
<dbReference type="InterPro" id="IPR018325">
    <property type="entry name" value="Rad4/PNGase_transGLS-fold"/>
</dbReference>
<dbReference type="InterPro" id="IPR042488">
    <property type="entry name" value="Rad4_BHD3_sf"/>
</dbReference>
<proteinExistence type="inferred from homology"/>
<dbReference type="GO" id="GO:0071942">
    <property type="term" value="C:XPC complex"/>
    <property type="evidence" value="ECO:0007669"/>
    <property type="project" value="TreeGrafter"/>
</dbReference>
<feature type="non-terminal residue" evidence="10">
    <location>
        <position position="521"/>
    </location>
</feature>
<dbReference type="PANTHER" id="PTHR12135:SF0">
    <property type="entry name" value="DNA REPAIR PROTEIN COMPLEMENTING XP-C CELLS"/>
    <property type="match status" value="1"/>
</dbReference>
<keyword evidence="5" id="KW-0539">Nucleus</keyword>
<feature type="compositionally biased region" description="Basic and acidic residues" evidence="6">
    <location>
        <begin position="74"/>
        <end position="88"/>
    </location>
</feature>
<feature type="domain" description="Rad4 beta-hairpin" evidence="9">
    <location>
        <begin position="408"/>
        <end position="482"/>
    </location>
</feature>
<evidence type="ECO:0000256" key="6">
    <source>
        <dbReference type="SAM" id="MobiDB-lite"/>
    </source>
</evidence>
<protein>
    <submittedName>
        <fullName evidence="10">Rad4-domain-containing protein</fullName>
    </submittedName>
</protein>
<dbReference type="STRING" id="1754190.A0A1Y2B2G2"/>
<evidence type="ECO:0000259" key="9">
    <source>
        <dbReference type="SMART" id="SM01032"/>
    </source>
</evidence>
<feature type="domain" description="Rad4 beta-hairpin" evidence="8">
    <location>
        <begin position="331"/>
        <end position="401"/>
    </location>
</feature>
<dbReference type="Gene3D" id="2.20.20.110">
    <property type="entry name" value="Rad4, beta-hairpin domain BHD1"/>
    <property type="match status" value="1"/>
</dbReference>
<dbReference type="PANTHER" id="PTHR12135">
    <property type="entry name" value="DNA REPAIR PROTEIN XP-C / RAD4"/>
    <property type="match status" value="1"/>
</dbReference>
<evidence type="ECO:0000256" key="2">
    <source>
        <dbReference type="ARBA" id="ARBA00009525"/>
    </source>
</evidence>
<evidence type="ECO:0000313" key="10">
    <source>
        <dbReference type="EMBL" id="ORY29028.1"/>
    </source>
</evidence>
<dbReference type="InterPro" id="IPR018328">
    <property type="entry name" value="Rad4_beta-hairpin_dom3"/>
</dbReference>
<dbReference type="Pfam" id="PF10404">
    <property type="entry name" value="BHD_2"/>
    <property type="match status" value="1"/>
</dbReference>
<feature type="region of interest" description="Disordered" evidence="6">
    <location>
        <begin position="1"/>
        <end position="101"/>
    </location>
</feature>
<dbReference type="AlphaFoldDB" id="A0A1Y2B2G2"/>
<dbReference type="Pfam" id="PF10405">
    <property type="entry name" value="BHD_3"/>
    <property type="match status" value="1"/>
</dbReference>
<dbReference type="GO" id="GO:0003697">
    <property type="term" value="F:single-stranded DNA binding"/>
    <property type="evidence" value="ECO:0007669"/>
    <property type="project" value="TreeGrafter"/>
</dbReference>
<feature type="compositionally biased region" description="Basic residues" evidence="6">
    <location>
        <begin position="7"/>
        <end position="23"/>
    </location>
</feature>
<feature type="domain" description="Rad4 beta-hairpin" evidence="7">
    <location>
        <begin position="278"/>
        <end position="329"/>
    </location>
</feature>
<comment type="similarity">
    <text evidence="2">Belongs to the XPC family.</text>
</comment>
<sequence>MEDSNKLKSKSKSRKNSRLRKKSNNNNEEVVVEEKKEKKKGKKNNKSRKTSDDDDDDDEVKEKKKKLNNKNKNKNKEIDETDETNKTDENDEENETEEDSDKNKFLIKRYKDLEFLLGNPIFIERFVNTRNLYIILFVALARTAGYRCNFVASLHPIPLSFAKKKTNNHEAIELWTEIYCKRAKRWVPVNPLNKHSVYPIPKQLITNEFNEISYIITIDKDGFIKERTKRYAQDFLTFTRKLRLKNDAKWWEVNVIKRYFTTNVIDDFDEEIPDETEEKQPLPTSISGFLNHPLYVLERHIKKYEVLYSKEPVLGYIRNEAIYPRSNVRPVNTKEYWIRQGLSIKEGAKAPKYVKSKVYTIRKKRMIEFSKQNAVLDKDFKLGDEMVPLYGDWQTEPYKAPPVKNGIVPKSQFGNIDMFKPSMLPEGGTHLQIQGLGPLARKLNIDFANAVVGFDFKLGHCVPIIDGIVVATENVDLLLSKFEEFELEKFKKFMKKKEKRIMSNWRRLVKGLISRERLIEK</sequence>
<accession>A0A1Y2B2G2</accession>
<dbReference type="SMART" id="SM01032">
    <property type="entry name" value="BHD_3"/>
    <property type="match status" value="1"/>
</dbReference>
<keyword evidence="11" id="KW-1185">Reference proteome</keyword>